<keyword evidence="2" id="KW-0158">Chromosome</keyword>
<name>A0A9N8VST0_9GLOM</name>
<comment type="caution">
    <text evidence="4">The sequence shown here is derived from an EMBL/GenBank/DDBJ whole genome shotgun (WGS) entry which is preliminary data.</text>
</comment>
<organism evidence="4 5">
    <name type="scientific">Ambispora gerdemannii</name>
    <dbReference type="NCBI Taxonomy" id="144530"/>
    <lineage>
        <taxon>Eukaryota</taxon>
        <taxon>Fungi</taxon>
        <taxon>Fungi incertae sedis</taxon>
        <taxon>Mucoromycota</taxon>
        <taxon>Glomeromycotina</taxon>
        <taxon>Glomeromycetes</taxon>
        <taxon>Archaeosporales</taxon>
        <taxon>Ambisporaceae</taxon>
        <taxon>Ambispora</taxon>
    </lineage>
</organism>
<dbReference type="InterPro" id="IPR007125">
    <property type="entry name" value="H2A/H2B/H3"/>
</dbReference>
<comment type="similarity">
    <text evidence="1 2">Belongs to the histone H2A family.</text>
</comment>
<keyword evidence="5" id="KW-1185">Reference proteome</keyword>
<accession>A0A9N8VST0</accession>
<dbReference type="AlphaFoldDB" id="A0A9N8VST0"/>
<dbReference type="SUPFAM" id="SSF47113">
    <property type="entry name" value="Histone-fold"/>
    <property type="match status" value="1"/>
</dbReference>
<comment type="subunit">
    <text evidence="2">The nucleosome is a histone octamer containing two molecules each of H2A, H2B, H3 and H4 assembled in one H3-H4 heterotetramer and two H2A-H2B heterodimers. The octamer wraps approximately 147 bp of DNA.</text>
</comment>
<evidence type="ECO:0000259" key="3">
    <source>
        <dbReference type="Pfam" id="PF00125"/>
    </source>
</evidence>
<feature type="domain" description="Core Histone H2A/H2B/H3" evidence="3">
    <location>
        <begin position="4"/>
        <end position="91"/>
    </location>
</feature>
<keyword evidence="2" id="KW-0539">Nucleus</keyword>
<keyword evidence="2" id="KW-0238">DNA-binding</keyword>
<evidence type="ECO:0000256" key="2">
    <source>
        <dbReference type="RuleBase" id="RU003767"/>
    </source>
</evidence>
<proteinExistence type="inferred from homology"/>
<comment type="subcellular location">
    <subcellularLocation>
        <location evidence="2">Nucleus</location>
    </subcellularLocation>
</comment>
<dbReference type="Gene3D" id="1.10.20.10">
    <property type="entry name" value="Histone, subunit A"/>
    <property type="match status" value="1"/>
</dbReference>
<reference evidence="4" key="1">
    <citation type="submission" date="2021-06" db="EMBL/GenBank/DDBJ databases">
        <authorList>
            <person name="Kallberg Y."/>
            <person name="Tangrot J."/>
            <person name="Rosling A."/>
        </authorList>
    </citation>
    <scope>NUCLEOTIDE SEQUENCE</scope>
    <source>
        <strain evidence="4">MT106</strain>
    </source>
</reference>
<dbReference type="EMBL" id="CAJVPL010000182">
    <property type="protein sequence ID" value="CAG8461173.1"/>
    <property type="molecule type" value="Genomic_DNA"/>
</dbReference>
<dbReference type="InterPro" id="IPR009072">
    <property type="entry name" value="Histone-fold"/>
</dbReference>
<dbReference type="OrthoDB" id="9799930at2759"/>
<dbReference type="CDD" id="cd00074">
    <property type="entry name" value="HFD_H2A"/>
    <property type="match status" value="1"/>
</dbReference>
<dbReference type="Pfam" id="PF00125">
    <property type="entry name" value="Histone"/>
    <property type="match status" value="1"/>
</dbReference>
<evidence type="ECO:0000313" key="4">
    <source>
        <dbReference type="EMBL" id="CAG8461173.1"/>
    </source>
</evidence>
<evidence type="ECO:0000313" key="5">
    <source>
        <dbReference type="Proteomes" id="UP000789831"/>
    </source>
</evidence>
<evidence type="ECO:0000256" key="1">
    <source>
        <dbReference type="ARBA" id="ARBA00010691"/>
    </source>
</evidence>
<keyword evidence="2" id="KW-0544">Nucleosome core</keyword>
<dbReference type="SMART" id="SM00414">
    <property type="entry name" value="H2A"/>
    <property type="match status" value="1"/>
</dbReference>
<sequence length="151" mass="16998">MASTNMASKKTWSDSRKEKTGLIFPIGRFHRLLATGPHQPSFKNRLKIQTNTPIYVAAVIEYLVTEIMELSGNVAQIENRTRIIPFDLLSVLQNDEELKQLFASLLPSLVQELQEEDKKDVAAVVESETLTSHLSEENKTTDVTIKVESLT</sequence>
<dbReference type="GO" id="GO:0000786">
    <property type="term" value="C:nucleosome"/>
    <property type="evidence" value="ECO:0007669"/>
    <property type="project" value="UniProtKB-KW"/>
</dbReference>
<dbReference type="PANTHER" id="PTHR23430">
    <property type="entry name" value="HISTONE H2A"/>
    <property type="match status" value="1"/>
</dbReference>
<dbReference type="GO" id="GO:0046982">
    <property type="term" value="F:protein heterodimerization activity"/>
    <property type="evidence" value="ECO:0007669"/>
    <property type="project" value="InterPro"/>
</dbReference>
<dbReference type="GO" id="GO:0030527">
    <property type="term" value="F:structural constituent of chromatin"/>
    <property type="evidence" value="ECO:0007669"/>
    <property type="project" value="InterPro"/>
</dbReference>
<gene>
    <name evidence="4" type="ORF">AGERDE_LOCUS2258</name>
</gene>
<dbReference type="GO" id="GO:0003677">
    <property type="term" value="F:DNA binding"/>
    <property type="evidence" value="ECO:0007669"/>
    <property type="project" value="UniProtKB-KW"/>
</dbReference>
<dbReference type="GO" id="GO:0005634">
    <property type="term" value="C:nucleus"/>
    <property type="evidence" value="ECO:0007669"/>
    <property type="project" value="UniProtKB-SubCell"/>
</dbReference>
<dbReference type="InterPro" id="IPR002119">
    <property type="entry name" value="Histone_H2A"/>
</dbReference>
<protein>
    <recommendedName>
        <fullName evidence="2">Histone H2A</fullName>
    </recommendedName>
</protein>
<dbReference type="PRINTS" id="PR00620">
    <property type="entry name" value="HISTONEH2A"/>
</dbReference>
<dbReference type="Proteomes" id="UP000789831">
    <property type="component" value="Unassembled WGS sequence"/>
</dbReference>